<proteinExistence type="predicted"/>
<evidence type="ECO:0000313" key="2">
    <source>
        <dbReference type="Proteomes" id="UP000824120"/>
    </source>
</evidence>
<comment type="caution">
    <text evidence="1">The sequence shown here is derived from an EMBL/GenBank/DDBJ whole genome shotgun (WGS) entry which is preliminary data.</text>
</comment>
<reference evidence="1 2" key="1">
    <citation type="submission" date="2020-09" db="EMBL/GenBank/DDBJ databases">
        <title>De no assembly of potato wild relative species, Solanum commersonii.</title>
        <authorList>
            <person name="Cho K."/>
        </authorList>
    </citation>
    <scope>NUCLEOTIDE SEQUENCE [LARGE SCALE GENOMIC DNA]</scope>
    <source>
        <strain evidence="1">LZ3.2</strain>
        <tissue evidence="1">Leaf</tissue>
    </source>
</reference>
<dbReference type="EMBL" id="JACXVP010000001">
    <property type="protein sequence ID" value="KAG5629890.1"/>
    <property type="molecule type" value="Genomic_DNA"/>
</dbReference>
<name>A0A9J6B026_SOLCO</name>
<accession>A0A9J6B026</accession>
<gene>
    <name evidence="1" type="ORF">H5410_001607</name>
</gene>
<dbReference type="AlphaFoldDB" id="A0A9J6B026"/>
<sequence>MEGSTNKLERIGSNDGVYPSPYMKIYMYLLSYQEFNLYSPEGSRFDFWAGRKGEATITLEDMFICRGFFILSNSVLCPP</sequence>
<protein>
    <submittedName>
        <fullName evidence="1">Uncharacterized protein</fullName>
    </submittedName>
</protein>
<evidence type="ECO:0000313" key="1">
    <source>
        <dbReference type="EMBL" id="KAG5629890.1"/>
    </source>
</evidence>
<dbReference type="Proteomes" id="UP000824120">
    <property type="component" value="Chromosome 1"/>
</dbReference>
<keyword evidence="2" id="KW-1185">Reference proteome</keyword>
<organism evidence="1 2">
    <name type="scientific">Solanum commersonii</name>
    <name type="common">Commerson's wild potato</name>
    <name type="synonym">Commerson's nightshade</name>
    <dbReference type="NCBI Taxonomy" id="4109"/>
    <lineage>
        <taxon>Eukaryota</taxon>
        <taxon>Viridiplantae</taxon>
        <taxon>Streptophyta</taxon>
        <taxon>Embryophyta</taxon>
        <taxon>Tracheophyta</taxon>
        <taxon>Spermatophyta</taxon>
        <taxon>Magnoliopsida</taxon>
        <taxon>eudicotyledons</taxon>
        <taxon>Gunneridae</taxon>
        <taxon>Pentapetalae</taxon>
        <taxon>asterids</taxon>
        <taxon>lamiids</taxon>
        <taxon>Solanales</taxon>
        <taxon>Solanaceae</taxon>
        <taxon>Solanoideae</taxon>
        <taxon>Solaneae</taxon>
        <taxon>Solanum</taxon>
    </lineage>
</organism>